<sequence>MGPDDLLRVALGPGARGCFTTRGAGAPPVTPADPYAGFNLAAHVGDDPKRVERHRRLLAGALELAADDIGWMAQVHSAVVATARRGRTPTADALVVECRDPWAPRAAGVLVADCVPVLLATDDGALVAAVHAGRRGMLDGVVPRALAAFAARGARAGDVWAAIGPAVCGACYEVPEEMRRAAAEIEPECAATTRWGTPGLDVAAGVRAQLGRAGVTRIAGGPWCTAEDRRFFSYRRDGTTGRIAGIVVTRACQAVTEA</sequence>
<comment type="function">
    <text evidence="2">Purine nucleoside enzyme that catalyzes the phosphorolysis of adenosine and inosine nucleosides, yielding D-ribose 1-phosphate and the respective free bases, adenine and hypoxanthine. Also catalyzes the phosphorolysis of S-methyl-5'-thioadenosine into adenine and S-methyl-5-thio-alpha-D-ribose 1-phosphate. Also has adenosine deaminase activity.</text>
</comment>
<keyword evidence="4" id="KW-0808">Transferase</keyword>
<dbReference type="NCBIfam" id="TIGR00726">
    <property type="entry name" value="peptidoglycan editing factor PgeF"/>
    <property type="match status" value="1"/>
</dbReference>
<dbReference type="SUPFAM" id="SSF64438">
    <property type="entry name" value="CNF1/YfiH-like putative cysteine hydrolases"/>
    <property type="match status" value="1"/>
</dbReference>
<keyword evidence="14" id="KW-1185">Reference proteome</keyword>
<dbReference type="PANTHER" id="PTHR30616">
    <property type="entry name" value="UNCHARACTERIZED PROTEIN YFIH"/>
    <property type="match status" value="1"/>
</dbReference>
<protein>
    <recommendedName>
        <fullName evidence="12">Purine nucleoside phosphorylase</fullName>
    </recommendedName>
</protein>
<comment type="catalytic activity">
    <reaction evidence="10">
        <text>adenosine + phosphate = alpha-D-ribose 1-phosphate + adenine</text>
        <dbReference type="Rhea" id="RHEA:27642"/>
        <dbReference type="ChEBI" id="CHEBI:16335"/>
        <dbReference type="ChEBI" id="CHEBI:16708"/>
        <dbReference type="ChEBI" id="CHEBI:43474"/>
        <dbReference type="ChEBI" id="CHEBI:57720"/>
        <dbReference type="EC" id="2.4.2.1"/>
    </reaction>
    <physiologicalReaction direction="left-to-right" evidence="10">
        <dbReference type="Rhea" id="RHEA:27643"/>
    </physiologicalReaction>
</comment>
<evidence type="ECO:0000256" key="10">
    <source>
        <dbReference type="ARBA" id="ARBA00048968"/>
    </source>
</evidence>
<evidence type="ECO:0000256" key="5">
    <source>
        <dbReference type="ARBA" id="ARBA00022723"/>
    </source>
</evidence>
<evidence type="ECO:0000256" key="6">
    <source>
        <dbReference type="ARBA" id="ARBA00022801"/>
    </source>
</evidence>
<name>A0ABT4I9U7_9ACTO</name>
<keyword evidence="7" id="KW-0862">Zinc</keyword>
<gene>
    <name evidence="13" type="primary">pgeF</name>
    <name evidence="13" type="ORF">OHJ16_07320</name>
</gene>
<evidence type="ECO:0000256" key="9">
    <source>
        <dbReference type="ARBA" id="ARBA00047989"/>
    </source>
</evidence>
<organism evidence="13 14">
    <name type="scientific">Actinomyces israelii</name>
    <dbReference type="NCBI Taxonomy" id="1659"/>
    <lineage>
        <taxon>Bacteria</taxon>
        <taxon>Bacillati</taxon>
        <taxon>Actinomycetota</taxon>
        <taxon>Actinomycetes</taxon>
        <taxon>Actinomycetales</taxon>
        <taxon>Actinomycetaceae</taxon>
        <taxon>Actinomyces</taxon>
    </lineage>
</organism>
<comment type="catalytic activity">
    <reaction evidence="11">
        <text>S-methyl-5'-thioadenosine + phosphate = 5-(methylsulfanyl)-alpha-D-ribose 1-phosphate + adenine</text>
        <dbReference type="Rhea" id="RHEA:11852"/>
        <dbReference type="ChEBI" id="CHEBI:16708"/>
        <dbReference type="ChEBI" id="CHEBI:17509"/>
        <dbReference type="ChEBI" id="CHEBI:43474"/>
        <dbReference type="ChEBI" id="CHEBI:58533"/>
        <dbReference type="EC" id="2.4.2.28"/>
    </reaction>
    <physiologicalReaction direction="left-to-right" evidence="11">
        <dbReference type="Rhea" id="RHEA:11853"/>
    </physiologicalReaction>
</comment>
<dbReference type="EMBL" id="JAPTMY010000013">
    <property type="protein sequence ID" value="MCZ0857853.1"/>
    <property type="molecule type" value="Genomic_DNA"/>
</dbReference>
<dbReference type="Gene3D" id="3.60.140.10">
    <property type="entry name" value="CNF1/YfiH-like putative cysteine hydrolases"/>
    <property type="match status" value="1"/>
</dbReference>
<comment type="similarity">
    <text evidence="3 12">Belongs to the purine nucleoside phosphorylase YfiH/LACC1 family.</text>
</comment>
<evidence type="ECO:0000313" key="14">
    <source>
        <dbReference type="Proteomes" id="UP001072034"/>
    </source>
</evidence>
<dbReference type="InterPro" id="IPR003730">
    <property type="entry name" value="Cu_polyphenol_OxRdtase"/>
</dbReference>
<evidence type="ECO:0000313" key="13">
    <source>
        <dbReference type="EMBL" id="MCZ0857853.1"/>
    </source>
</evidence>
<evidence type="ECO:0000256" key="2">
    <source>
        <dbReference type="ARBA" id="ARBA00003215"/>
    </source>
</evidence>
<dbReference type="RefSeq" id="WP_043560671.1">
    <property type="nucleotide sequence ID" value="NZ_CAJPNG010000090.1"/>
</dbReference>
<dbReference type="Pfam" id="PF02578">
    <property type="entry name" value="Cu-oxidase_4"/>
    <property type="match status" value="1"/>
</dbReference>
<evidence type="ECO:0000256" key="11">
    <source>
        <dbReference type="ARBA" id="ARBA00049893"/>
    </source>
</evidence>
<accession>A0ABT4I9U7</accession>
<keyword evidence="8" id="KW-0186">Copper</keyword>
<dbReference type="InterPro" id="IPR038371">
    <property type="entry name" value="Cu_polyphenol_OxRdtase_sf"/>
</dbReference>
<evidence type="ECO:0000256" key="1">
    <source>
        <dbReference type="ARBA" id="ARBA00000553"/>
    </source>
</evidence>
<comment type="catalytic activity">
    <reaction evidence="1">
        <text>inosine + phosphate = alpha-D-ribose 1-phosphate + hypoxanthine</text>
        <dbReference type="Rhea" id="RHEA:27646"/>
        <dbReference type="ChEBI" id="CHEBI:17368"/>
        <dbReference type="ChEBI" id="CHEBI:17596"/>
        <dbReference type="ChEBI" id="CHEBI:43474"/>
        <dbReference type="ChEBI" id="CHEBI:57720"/>
        <dbReference type="EC" id="2.4.2.1"/>
    </reaction>
    <physiologicalReaction direction="left-to-right" evidence="1">
        <dbReference type="Rhea" id="RHEA:27647"/>
    </physiologicalReaction>
</comment>
<evidence type="ECO:0000256" key="7">
    <source>
        <dbReference type="ARBA" id="ARBA00022833"/>
    </source>
</evidence>
<evidence type="ECO:0000256" key="4">
    <source>
        <dbReference type="ARBA" id="ARBA00022679"/>
    </source>
</evidence>
<keyword evidence="5" id="KW-0479">Metal-binding</keyword>
<evidence type="ECO:0000256" key="3">
    <source>
        <dbReference type="ARBA" id="ARBA00007353"/>
    </source>
</evidence>
<dbReference type="InterPro" id="IPR011324">
    <property type="entry name" value="Cytotoxic_necrot_fac-like_cat"/>
</dbReference>
<evidence type="ECO:0000256" key="12">
    <source>
        <dbReference type="RuleBase" id="RU361274"/>
    </source>
</evidence>
<dbReference type="PANTHER" id="PTHR30616:SF2">
    <property type="entry name" value="PURINE NUCLEOSIDE PHOSPHORYLASE LACC1"/>
    <property type="match status" value="1"/>
</dbReference>
<proteinExistence type="inferred from homology"/>
<dbReference type="Proteomes" id="UP001072034">
    <property type="component" value="Unassembled WGS sequence"/>
</dbReference>
<comment type="catalytic activity">
    <reaction evidence="9">
        <text>adenosine + H2O + H(+) = inosine + NH4(+)</text>
        <dbReference type="Rhea" id="RHEA:24408"/>
        <dbReference type="ChEBI" id="CHEBI:15377"/>
        <dbReference type="ChEBI" id="CHEBI:15378"/>
        <dbReference type="ChEBI" id="CHEBI:16335"/>
        <dbReference type="ChEBI" id="CHEBI:17596"/>
        <dbReference type="ChEBI" id="CHEBI:28938"/>
        <dbReference type="EC" id="3.5.4.4"/>
    </reaction>
    <physiologicalReaction direction="left-to-right" evidence="9">
        <dbReference type="Rhea" id="RHEA:24409"/>
    </physiologicalReaction>
</comment>
<evidence type="ECO:0000256" key="8">
    <source>
        <dbReference type="ARBA" id="ARBA00023008"/>
    </source>
</evidence>
<keyword evidence="6" id="KW-0378">Hydrolase</keyword>
<reference evidence="13" key="1">
    <citation type="submission" date="2022-10" db="EMBL/GenBank/DDBJ databases">
        <title>Genome sequence of Actinomyces israelii ATCC 10048.</title>
        <authorList>
            <person name="Watt R.M."/>
            <person name="Tong W.M."/>
        </authorList>
    </citation>
    <scope>NUCLEOTIDE SEQUENCE</scope>
    <source>
        <strain evidence="13">ATCC 10048</strain>
    </source>
</reference>
<comment type="caution">
    <text evidence="13">The sequence shown here is derived from an EMBL/GenBank/DDBJ whole genome shotgun (WGS) entry which is preliminary data.</text>
</comment>
<dbReference type="CDD" id="cd16833">
    <property type="entry name" value="YfiH"/>
    <property type="match status" value="1"/>
</dbReference>